<evidence type="ECO:0000313" key="1">
    <source>
        <dbReference type="EMBL" id="CNF19145.1"/>
    </source>
</evidence>
<organism evidence="1 2">
    <name type="scientific">Yersinia intermedia</name>
    <dbReference type="NCBI Taxonomy" id="631"/>
    <lineage>
        <taxon>Bacteria</taxon>
        <taxon>Pseudomonadati</taxon>
        <taxon>Pseudomonadota</taxon>
        <taxon>Gammaproteobacteria</taxon>
        <taxon>Enterobacterales</taxon>
        <taxon>Yersiniaceae</taxon>
        <taxon>Yersinia</taxon>
    </lineage>
</organism>
<dbReference type="AlphaFoldDB" id="A0A0T9LS82"/>
<reference evidence="1 2" key="1">
    <citation type="submission" date="2015-03" db="EMBL/GenBank/DDBJ databases">
        <authorList>
            <person name="Murphy D."/>
        </authorList>
    </citation>
    <scope>NUCLEOTIDE SEQUENCE [LARGE SCALE GENOMIC DNA]</scope>
    <source>
        <strain evidence="1 2">BR165/97</strain>
    </source>
</reference>
<name>A0A0T9LS82_YERIN</name>
<evidence type="ECO:0008006" key="3">
    <source>
        <dbReference type="Google" id="ProtNLM"/>
    </source>
</evidence>
<sequence>MPELPQSICAFCLAPLKPDEVYSCDKCERENASIEMLEEADDKQATEPS</sequence>
<gene>
    <name evidence="1" type="ORF">ERS008530_00644</name>
</gene>
<accession>A0A0T9LS82</accession>
<evidence type="ECO:0000313" key="2">
    <source>
        <dbReference type="Proteomes" id="UP000038750"/>
    </source>
</evidence>
<protein>
    <recommendedName>
        <fullName evidence="3">Protein ninF</fullName>
    </recommendedName>
</protein>
<dbReference type="EMBL" id="CPZJ01000002">
    <property type="protein sequence ID" value="CNF19145.1"/>
    <property type="molecule type" value="Genomic_DNA"/>
</dbReference>
<proteinExistence type="predicted"/>
<dbReference type="Proteomes" id="UP000038750">
    <property type="component" value="Unassembled WGS sequence"/>
</dbReference>